<gene>
    <name evidence="2" type="ORF">KFL_000700310</name>
</gene>
<proteinExistence type="predicted"/>
<evidence type="ECO:0000313" key="3">
    <source>
        <dbReference type="Proteomes" id="UP000054558"/>
    </source>
</evidence>
<sequence>MLDQLTALHIQVTLPLESLNTPPPKPSTSYHPKSPPENARVPARTARRRARKKEAAQNPQITEADNQLTDPVEWVGLVDWRAKEVDESRGLGKKGPEAGVQSKVDKGEKHEFVLADSLAECGRQVLQTRDPALKSSITHAAYCAYKAGKLPIGEAIAPATPARPDKPALRFQKVWPPPQSFPEFCNVHPGEDPPTHPLKAHPLPLHVYMLHSSPLKADLRSFQLALLFPCKKLSRNWGLFLILSRLFSGRAPRDGPPPKPAPLPLNTDILHDPPYKNLPPL</sequence>
<accession>A0A1Y1HR33</accession>
<feature type="region of interest" description="Disordered" evidence="1">
    <location>
        <begin position="251"/>
        <end position="281"/>
    </location>
</feature>
<feature type="compositionally biased region" description="Pro residues" evidence="1">
    <location>
        <begin position="254"/>
        <end position="263"/>
    </location>
</feature>
<dbReference type="OrthoDB" id="426882at2759"/>
<feature type="region of interest" description="Disordered" evidence="1">
    <location>
        <begin position="16"/>
        <end position="64"/>
    </location>
</feature>
<name>A0A1Y1HR33_KLENI</name>
<dbReference type="AlphaFoldDB" id="A0A1Y1HR33"/>
<evidence type="ECO:0000313" key="2">
    <source>
        <dbReference type="EMBL" id="GAQ81094.1"/>
    </source>
</evidence>
<keyword evidence="3" id="KW-1185">Reference proteome</keyword>
<organism evidence="2 3">
    <name type="scientific">Klebsormidium nitens</name>
    <name type="common">Green alga</name>
    <name type="synonym">Ulothrix nitens</name>
    <dbReference type="NCBI Taxonomy" id="105231"/>
    <lineage>
        <taxon>Eukaryota</taxon>
        <taxon>Viridiplantae</taxon>
        <taxon>Streptophyta</taxon>
        <taxon>Klebsormidiophyceae</taxon>
        <taxon>Klebsormidiales</taxon>
        <taxon>Klebsormidiaceae</taxon>
        <taxon>Klebsormidium</taxon>
    </lineage>
</organism>
<feature type="non-terminal residue" evidence="2">
    <location>
        <position position="281"/>
    </location>
</feature>
<evidence type="ECO:0000256" key="1">
    <source>
        <dbReference type="SAM" id="MobiDB-lite"/>
    </source>
</evidence>
<dbReference type="EMBL" id="DF237019">
    <property type="protein sequence ID" value="GAQ81094.1"/>
    <property type="molecule type" value="Genomic_DNA"/>
</dbReference>
<reference evidence="2 3" key="1">
    <citation type="journal article" date="2014" name="Nat. Commun.">
        <title>Klebsormidium flaccidum genome reveals primary factors for plant terrestrial adaptation.</title>
        <authorList>
            <person name="Hori K."/>
            <person name="Maruyama F."/>
            <person name="Fujisawa T."/>
            <person name="Togashi T."/>
            <person name="Yamamoto N."/>
            <person name="Seo M."/>
            <person name="Sato S."/>
            <person name="Yamada T."/>
            <person name="Mori H."/>
            <person name="Tajima N."/>
            <person name="Moriyama T."/>
            <person name="Ikeuchi M."/>
            <person name="Watanabe M."/>
            <person name="Wada H."/>
            <person name="Kobayashi K."/>
            <person name="Saito M."/>
            <person name="Masuda T."/>
            <person name="Sasaki-Sekimoto Y."/>
            <person name="Mashiguchi K."/>
            <person name="Awai K."/>
            <person name="Shimojima M."/>
            <person name="Masuda S."/>
            <person name="Iwai M."/>
            <person name="Nobusawa T."/>
            <person name="Narise T."/>
            <person name="Kondo S."/>
            <person name="Saito H."/>
            <person name="Sato R."/>
            <person name="Murakawa M."/>
            <person name="Ihara Y."/>
            <person name="Oshima-Yamada Y."/>
            <person name="Ohtaka K."/>
            <person name="Satoh M."/>
            <person name="Sonobe K."/>
            <person name="Ishii M."/>
            <person name="Ohtani R."/>
            <person name="Kanamori-Sato M."/>
            <person name="Honoki R."/>
            <person name="Miyazaki D."/>
            <person name="Mochizuki H."/>
            <person name="Umetsu J."/>
            <person name="Higashi K."/>
            <person name="Shibata D."/>
            <person name="Kamiya Y."/>
            <person name="Sato N."/>
            <person name="Nakamura Y."/>
            <person name="Tabata S."/>
            <person name="Ida S."/>
            <person name="Kurokawa K."/>
            <person name="Ohta H."/>
        </authorList>
    </citation>
    <scope>NUCLEOTIDE SEQUENCE [LARGE SCALE GENOMIC DNA]</scope>
    <source>
        <strain evidence="2 3">NIES-2285</strain>
    </source>
</reference>
<dbReference type="Proteomes" id="UP000054558">
    <property type="component" value="Unassembled WGS sequence"/>
</dbReference>
<protein>
    <submittedName>
        <fullName evidence="2">Uncharacterized protein</fullName>
    </submittedName>
</protein>